<accession>A0A0S4IJZ8</accession>
<dbReference type="Proteomes" id="UP000051952">
    <property type="component" value="Unassembled WGS sequence"/>
</dbReference>
<dbReference type="EMBL" id="CYKH01000221">
    <property type="protein sequence ID" value="CUE98336.1"/>
    <property type="molecule type" value="Genomic_DNA"/>
</dbReference>
<dbReference type="AlphaFoldDB" id="A0A0S4IJZ8"/>
<dbReference type="VEuPathDB" id="TriTrypDB:BSAL_57935"/>
<keyword evidence="2" id="KW-1185">Reference proteome</keyword>
<reference evidence="2" key="1">
    <citation type="submission" date="2015-09" db="EMBL/GenBank/DDBJ databases">
        <authorList>
            <consortium name="Pathogen Informatics"/>
        </authorList>
    </citation>
    <scope>NUCLEOTIDE SEQUENCE [LARGE SCALE GENOMIC DNA]</scope>
    <source>
        <strain evidence="2">Lake Konstanz</strain>
    </source>
</reference>
<evidence type="ECO:0000313" key="2">
    <source>
        <dbReference type="Proteomes" id="UP000051952"/>
    </source>
</evidence>
<protein>
    <submittedName>
        <fullName evidence="1">Uncharacterized protein</fullName>
    </submittedName>
</protein>
<name>A0A0S4IJZ8_BODSA</name>
<evidence type="ECO:0000313" key="1">
    <source>
        <dbReference type="EMBL" id="CUE98336.1"/>
    </source>
</evidence>
<sequence>MVRQSIGTTFERKLKPFMTRRLAGELEDFSLGTGSGVLRWEEGALAADPDAPLLAPSLAEVPRDGGATASPRFSSRLFPVPSVFGGVKKQREMVRQSIGTTFERKLKPFMTRRLAGELEDFSLGTGSGVLRWEEGALAADPDAPLLAPSLAEVPRDGGATASPRFSSRLFPVPSVFGGVGAPDMKGDSSHMTWNVRFNFPGAFEFETTSPSFRSTMMISRKDTASIATAVLASLHDVKATHSLWVDDTSWTVMNGRWKSYLNGGGRLWAPFTFEGHLGGGLQQLEFEVDHKTYLARHITGPNGALLHRVTIPELQSLDDLKRFFSHSSRLWVLDKSRRVRVREAAKALARRGTAATQQQGAMSSSLLDIDMLSDHSNAPLVPMDMM</sequence>
<organism evidence="1 2">
    <name type="scientific">Bodo saltans</name>
    <name type="common">Flagellated protozoan</name>
    <dbReference type="NCBI Taxonomy" id="75058"/>
    <lineage>
        <taxon>Eukaryota</taxon>
        <taxon>Discoba</taxon>
        <taxon>Euglenozoa</taxon>
        <taxon>Kinetoplastea</taxon>
        <taxon>Metakinetoplastina</taxon>
        <taxon>Eubodonida</taxon>
        <taxon>Bodonidae</taxon>
        <taxon>Bodo</taxon>
    </lineage>
</organism>
<gene>
    <name evidence="1" type="ORF">BSAL_57935</name>
</gene>
<proteinExistence type="predicted"/>